<keyword evidence="3" id="KW-0663">Pyridoxal phosphate</keyword>
<dbReference type="RefSeq" id="WP_109385602.1">
    <property type="nucleotide sequence ID" value="NZ_QETF01000001.1"/>
</dbReference>
<dbReference type="EC" id="4.4.1.13" evidence="2"/>
<dbReference type="InterPro" id="IPR015424">
    <property type="entry name" value="PyrdxlP-dep_Trfase"/>
</dbReference>
<name>A0A2V1P9T0_9RHOB</name>
<dbReference type="GO" id="GO:0047804">
    <property type="term" value="F:cysteine-S-conjugate beta-lyase activity"/>
    <property type="evidence" value="ECO:0007669"/>
    <property type="project" value="UniProtKB-EC"/>
</dbReference>
<dbReference type="AlphaFoldDB" id="A0A2V1P9T0"/>
<dbReference type="GO" id="GO:0008483">
    <property type="term" value="F:transaminase activity"/>
    <property type="evidence" value="ECO:0007669"/>
    <property type="project" value="UniProtKB-KW"/>
</dbReference>
<dbReference type="InterPro" id="IPR051798">
    <property type="entry name" value="Class-II_PLP-Dep_Aminotrans"/>
</dbReference>
<evidence type="ECO:0000313" key="7">
    <source>
        <dbReference type="EMBL" id="PWG18498.1"/>
    </source>
</evidence>
<dbReference type="InterPro" id="IPR004839">
    <property type="entry name" value="Aminotransferase_I/II_large"/>
</dbReference>
<dbReference type="InterPro" id="IPR015422">
    <property type="entry name" value="PyrdxlP-dep_Trfase_small"/>
</dbReference>
<dbReference type="EMBL" id="QETF01000001">
    <property type="protein sequence ID" value="PWG18498.1"/>
    <property type="molecule type" value="Genomic_DNA"/>
</dbReference>
<evidence type="ECO:0000256" key="5">
    <source>
        <dbReference type="ARBA" id="ARBA00037974"/>
    </source>
</evidence>
<keyword evidence="7" id="KW-0032">Aminotransferase</keyword>
<dbReference type="NCBIfam" id="TIGR04350">
    <property type="entry name" value="C_S_lyase_PatB"/>
    <property type="match status" value="1"/>
</dbReference>
<dbReference type="OrthoDB" id="3224382at2"/>
<evidence type="ECO:0000256" key="4">
    <source>
        <dbReference type="ARBA" id="ARBA00023239"/>
    </source>
</evidence>
<evidence type="ECO:0000256" key="3">
    <source>
        <dbReference type="ARBA" id="ARBA00022898"/>
    </source>
</evidence>
<dbReference type="InterPro" id="IPR027619">
    <property type="entry name" value="C-S_lyase_PatB-like"/>
</dbReference>
<feature type="domain" description="Aminotransferase class I/classII large" evidence="6">
    <location>
        <begin position="58"/>
        <end position="382"/>
    </location>
</feature>
<comment type="caution">
    <text evidence="7">The sequence shown here is derived from an EMBL/GenBank/DDBJ whole genome shotgun (WGS) entry which is preliminary data.</text>
</comment>
<sequence length="390" mass="43365">MDFDKLTHRWGTGSAKWDLMESAFGIPAGDGLPMWIADKDFEAPDFLQDAVRGLIDRADYGYFCDLDSFHDAIQWWMDTRHGWRIDTDWLFTTYGLGNGIAIAIQTFSAPGDHVAIFTPVYHEFAAKIGRTGRVVTELPLAVENDVYHLDFDAYEARMTGKEKILLISSPHNPAGRVWTPAELRQMAAFCERHDLFLISDEVHGDLVYDGHEFIPTHAAIPEIEPRLVAMSAASKTFSIAGARTGYVMIPDPALRERFSAFYRALDISPNLLGVTLTRAAYSPEGAAWVDQLIPYLQSNRDIFCAGVDALPGLKAMPMQSTYLAWVDFAGTGMDRAEIHDRLHNKAGIAATPGHTLGTGGETFMRFNLGTQRARVEEALDRLSNAFSDLQ</sequence>
<keyword evidence="8" id="KW-1185">Reference proteome</keyword>
<evidence type="ECO:0000256" key="1">
    <source>
        <dbReference type="ARBA" id="ARBA00001933"/>
    </source>
</evidence>
<accession>A0A2V1P9T0</accession>
<dbReference type="CDD" id="cd00609">
    <property type="entry name" value="AAT_like"/>
    <property type="match status" value="1"/>
</dbReference>
<dbReference type="PANTHER" id="PTHR43525:SF1">
    <property type="entry name" value="PROTEIN MALY"/>
    <property type="match status" value="1"/>
</dbReference>
<proteinExistence type="inferred from homology"/>
<evidence type="ECO:0000313" key="8">
    <source>
        <dbReference type="Proteomes" id="UP000245293"/>
    </source>
</evidence>
<gene>
    <name evidence="7" type="ORF">DFK10_00820</name>
</gene>
<evidence type="ECO:0000256" key="2">
    <source>
        <dbReference type="ARBA" id="ARBA00012224"/>
    </source>
</evidence>
<dbReference type="InterPro" id="IPR015421">
    <property type="entry name" value="PyrdxlP-dep_Trfase_major"/>
</dbReference>
<organism evidence="7 8">
    <name type="scientific">Salibaculum griseiflavum</name>
    <dbReference type="NCBI Taxonomy" id="1914409"/>
    <lineage>
        <taxon>Bacteria</taxon>
        <taxon>Pseudomonadati</taxon>
        <taxon>Pseudomonadota</taxon>
        <taxon>Alphaproteobacteria</taxon>
        <taxon>Rhodobacterales</taxon>
        <taxon>Roseobacteraceae</taxon>
        <taxon>Salibaculum</taxon>
    </lineage>
</organism>
<dbReference type="Pfam" id="PF00155">
    <property type="entry name" value="Aminotran_1_2"/>
    <property type="match status" value="1"/>
</dbReference>
<dbReference type="Gene3D" id="3.40.640.10">
    <property type="entry name" value="Type I PLP-dependent aspartate aminotransferase-like (Major domain)"/>
    <property type="match status" value="1"/>
</dbReference>
<dbReference type="GO" id="GO:0030170">
    <property type="term" value="F:pyridoxal phosphate binding"/>
    <property type="evidence" value="ECO:0007669"/>
    <property type="project" value="InterPro"/>
</dbReference>
<comment type="cofactor">
    <cofactor evidence="1">
        <name>pyridoxal 5'-phosphate</name>
        <dbReference type="ChEBI" id="CHEBI:597326"/>
    </cofactor>
</comment>
<reference evidence="8" key="1">
    <citation type="submission" date="2018-05" db="EMBL/GenBank/DDBJ databases">
        <authorList>
            <person name="Du Z."/>
            <person name="Wang X."/>
        </authorList>
    </citation>
    <scope>NUCLEOTIDE SEQUENCE [LARGE SCALE GENOMIC DNA]</scope>
    <source>
        <strain evidence="8">WDS4C29</strain>
    </source>
</reference>
<protein>
    <recommendedName>
        <fullName evidence="2">cysteine-S-conjugate beta-lyase</fullName>
        <ecNumber evidence="2">4.4.1.13</ecNumber>
    </recommendedName>
</protein>
<dbReference type="PANTHER" id="PTHR43525">
    <property type="entry name" value="PROTEIN MALY"/>
    <property type="match status" value="1"/>
</dbReference>
<keyword evidence="7" id="KW-0808">Transferase</keyword>
<comment type="similarity">
    <text evidence="5">Belongs to the class-II pyridoxal-phosphate-dependent aminotransferase family. MalY/PatB cystathionine beta-lyase subfamily.</text>
</comment>
<dbReference type="Gene3D" id="3.90.1150.10">
    <property type="entry name" value="Aspartate Aminotransferase, domain 1"/>
    <property type="match status" value="1"/>
</dbReference>
<dbReference type="SUPFAM" id="SSF53383">
    <property type="entry name" value="PLP-dependent transferases"/>
    <property type="match status" value="1"/>
</dbReference>
<dbReference type="Proteomes" id="UP000245293">
    <property type="component" value="Unassembled WGS sequence"/>
</dbReference>
<evidence type="ECO:0000259" key="6">
    <source>
        <dbReference type="Pfam" id="PF00155"/>
    </source>
</evidence>
<keyword evidence="4" id="KW-0456">Lyase</keyword>